<evidence type="ECO:0000313" key="2">
    <source>
        <dbReference type="EMBL" id="KAJ2792048.1"/>
    </source>
</evidence>
<sequence>MDQQREDAPVRVIFRFPFKRPEGFRAPEVLAADEWTVEERVWRCLLSLPGPDRPQDILAELEQEQVTFDWELLAQTLEVPLGEVFEAASALFERHMGRPLVQIEESIQFTSDKQQMESRVMEEPQSESLLPRANEPVASVEGGAMSLASGSIQQNTTQQHQQQQEKQYHTSASASSSHSLDNPANSQDFERTGLRSVESLGDGLDRNNDPGSPAVELDAATPRAGGSMRQMDIENDDAITSNAVAEEPASASGTSGLQQTQRSVEPRLTRRLRDSHRRAFEKAPDQTSAGDGPDMRQSMLAEAIESQFLPDRPRQQRVAIPQPVPRPPTNRAADAAGSADGTQKKPSSSSSSFSD</sequence>
<name>A0A9W8HU34_9FUNG</name>
<feature type="region of interest" description="Disordered" evidence="1">
    <location>
        <begin position="244"/>
        <end position="355"/>
    </location>
</feature>
<dbReference type="AlphaFoldDB" id="A0A9W8HU34"/>
<accession>A0A9W8HU34</accession>
<dbReference type="InterPro" id="IPR039362">
    <property type="entry name" value="ATG29_sf"/>
</dbReference>
<feature type="compositionally biased region" description="Polar residues" evidence="1">
    <location>
        <begin position="251"/>
        <end position="263"/>
    </location>
</feature>
<feature type="region of interest" description="Disordered" evidence="1">
    <location>
        <begin position="112"/>
        <end position="133"/>
    </location>
</feature>
<comment type="caution">
    <text evidence="2">The sequence shown here is derived from an EMBL/GenBank/DDBJ whole genome shotgun (WGS) entry which is preliminary data.</text>
</comment>
<proteinExistence type="predicted"/>
<dbReference type="OrthoDB" id="21072at2759"/>
<evidence type="ECO:0000313" key="3">
    <source>
        <dbReference type="Proteomes" id="UP001140094"/>
    </source>
</evidence>
<feature type="compositionally biased region" description="Low complexity" evidence="1">
    <location>
        <begin position="153"/>
        <end position="179"/>
    </location>
</feature>
<keyword evidence="3" id="KW-1185">Reference proteome</keyword>
<feature type="region of interest" description="Disordered" evidence="1">
    <location>
        <begin position="150"/>
        <end position="228"/>
    </location>
</feature>
<evidence type="ECO:0000256" key="1">
    <source>
        <dbReference type="SAM" id="MobiDB-lite"/>
    </source>
</evidence>
<organism evidence="2 3">
    <name type="scientific">Coemansia guatemalensis</name>
    <dbReference type="NCBI Taxonomy" id="2761395"/>
    <lineage>
        <taxon>Eukaryota</taxon>
        <taxon>Fungi</taxon>
        <taxon>Fungi incertae sedis</taxon>
        <taxon>Zoopagomycota</taxon>
        <taxon>Kickxellomycotina</taxon>
        <taxon>Kickxellomycetes</taxon>
        <taxon>Kickxellales</taxon>
        <taxon>Kickxellaceae</taxon>
        <taxon>Coemansia</taxon>
    </lineage>
</organism>
<gene>
    <name evidence="2" type="ORF">H4R20_006792</name>
</gene>
<dbReference type="Gene3D" id="1.10.10.2570">
    <property type="match status" value="1"/>
</dbReference>
<protein>
    <recommendedName>
        <fullName evidence="4">Autophagy-related protein 29</fullName>
    </recommendedName>
</protein>
<evidence type="ECO:0008006" key="4">
    <source>
        <dbReference type="Google" id="ProtNLM"/>
    </source>
</evidence>
<dbReference type="EMBL" id="JANBUO010003213">
    <property type="protein sequence ID" value="KAJ2792048.1"/>
    <property type="molecule type" value="Genomic_DNA"/>
</dbReference>
<feature type="non-terminal residue" evidence="2">
    <location>
        <position position="355"/>
    </location>
</feature>
<feature type="compositionally biased region" description="Basic and acidic residues" evidence="1">
    <location>
        <begin position="264"/>
        <end position="284"/>
    </location>
</feature>
<dbReference type="Proteomes" id="UP001140094">
    <property type="component" value="Unassembled WGS sequence"/>
</dbReference>
<reference evidence="2" key="1">
    <citation type="submission" date="2022-07" db="EMBL/GenBank/DDBJ databases">
        <title>Phylogenomic reconstructions and comparative analyses of Kickxellomycotina fungi.</title>
        <authorList>
            <person name="Reynolds N.K."/>
            <person name="Stajich J.E."/>
            <person name="Barry K."/>
            <person name="Grigoriev I.V."/>
            <person name="Crous P."/>
            <person name="Smith M.E."/>
        </authorList>
    </citation>
    <scope>NUCLEOTIDE SEQUENCE</scope>
    <source>
        <strain evidence="2">NRRL 1565</strain>
    </source>
</reference>